<dbReference type="Proteomes" id="UP000360750">
    <property type="component" value="Unassembled WGS sequence"/>
</dbReference>
<evidence type="ECO:0000259" key="1">
    <source>
        <dbReference type="Pfam" id="PF14231"/>
    </source>
</evidence>
<dbReference type="InterPro" id="IPR025568">
    <property type="entry name" value="DUF4334"/>
</dbReference>
<feature type="domain" description="GXWXG" evidence="1">
    <location>
        <begin position="39"/>
        <end position="96"/>
    </location>
</feature>
<evidence type="ECO:0000259" key="2">
    <source>
        <dbReference type="Pfam" id="PF14232"/>
    </source>
</evidence>
<evidence type="ECO:0008006" key="5">
    <source>
        <dbReference type="Google" id="ProtNLM"/>
    </source>
</evidence>
<organism evidence="3 4">
    <name type="scientific">Gordonia paraffinivorans</name>
    <dbReference type="NCBI Taxonomy" id="175628"/>
    <lineage>
        <taxon>Bacteria</taxon>
        <taxon>Bacillati</taxon>
        <taxon>Actinomycetota</taxon>
        <taxon>Actinomycetes</taxon>
        <taxon>Mycobacteriales</taxon>
        <taxon>Gordoniaceae</taxon>
        <taxon>Gordonia</taxon>
    </lineage>
</organism>
<dbReference type="Pfam" id="PF14232">
    <property type="entry name" value="DUF4334"/>
    <property type="match status" value="1"/>
</dbReference>
<protein>
    <recommendedName>
        <fullName evidence="5">DUF4334 domain-containing protein</fullName>
    </recommendedName>
</protein>
<dbReference type="InterPro" id="IPR025951">
    <property type="entry name" value="GXWXG_dom"/>
</dbReference>
<reference evidence="3 4" key="1">
    <citation type="submission" date="2019-02" db="EMBL/GenBank/DDBJ databases">
        <authorList>
            <consortium name="Pathogen Informatics"/>
        </authorList>
    </citation>
    <scope>NUCLEOTIDE SEQUENCE [LARGE SCALE GENOMIC DNA]</scope>
    <source>
        <strain evidence="3 4">3012STDY6756503</strain>
    </source>
</reference>
<dbReference type="AlphaFoldDB" id="A0ABD7UYE8"/>
<dbReference type="Pfam" id="PF14231">
    <property type="entry name" value="GXWXG"/>
    <property type="match status" value="1"/>
</dbReference>
<name>A0ABD7UYE8_9ACTN</name>
<evidence type="ECO:0000313" key="4">
    <source>
        <dbReference type="Proteomes" id="UP000360750"/>
    </source>
</evidence>
<evidence type="ECO:0000313" key="3">
    <source>
        <dbReference type="EMBL" id="VFA81523.1"/>
    </source>
</evidence>
<accession>A0ABD7UYE8</accession>
<feature type="domain" description="DUF4334" evidence="2">
    <location>
        <begin position="142"/>
        <end position="196"/>
    </location>
</feature>
<sequence>MTQNGTQFEICVFARTIGGMNASTILPAVPTTTADALDLFDSSDAVEPDFMIGTWRGAEVPTGHPLDGFLAASGWWGKQFIDAENVHPLLFPTRDGRALWAMNPGIAFGGLSLAEKAPQTKNMSFATPIATTRLLSQTRKSRARLRTTRYRGTDTATMIYDQLPINDVFRRISDDAVIGAMDLKGSPAPYFFALKRDESLRVL</sequence>
<dbReference type="EMBL" id="CAACYD010000005">
    <property type="protein sequence ID" value="VFA81523.1"/>
    <property type="molecule type" value="Genomic_DNA"/>
</dbReference>
<comment type="caution">
    <text evidence="3">The sequence shown here is derived from an EMBL/GenBank/DDBJ whole genome shotgun (WGS) entry which is preliminary data.</text>
</comment>
<proteinExistence type="predicted"/>
<dbReference type="Gene3D" id="2.40.128.580">
    <property type="entry name" value="GXWXG domain"/>
    <property type="match status" value="1"/>
</dbReference>
<gene>
    <name evidence="3" type="ORF">NCTC8139_00579</name>
</gene>